<sequence length="307" mass="35366">MSNWRRQKPRNNNNNHHHHHRQGTTMTQSSKPPLANCKQSVPAWEKDFCAKIGLVPWSKVLEAKRFMSLYGSVVKWDDSAGEDAFKNAKSRFWAEINGFPCDLTLPDPDVYIDDVDWDAEVDTELILDLERGPAPISEKGEEHVVILDALVLSGQYSGLGWGTGWGDAEGINEENVGNGKPENSWDDQKCDGWYDGWDLNNNNNNNSFKTGCWDHNNNSNFKNEAWGHNNSFKNESWDHKNSNSFNYKKVENWNCKDQGRESREWRKRGTVQRGVDRVEDCRWRNGRGRSRGGFQQHSNGWGWTESF</sequence>
<gene>
    <name evidence="2" type="ORF">MP_TR5262_c1_g1_i1_g.14548</name>
</gene>
<organism evidence="2">
    <name type="scientific">Noccaea caerulescens</name>
    <name type="common">Alpine penny-cress</name>
    <name type="synonym">Thlaspi caerulescens</name>
    <dbReference type="NCBI Taxonomy" id="107243"/>
    <lineage>
        <taxon>Eukaryota</taxon>
        <taxon>Viridiplantae</taxon>
        <taxon>Streptophyta</taxon>
        <taxon>Embryophyta</taxon>
        <taxon>Tracheophyta</taxon>
        <taxon>Spermatophyta</taxon>
        <taxon>Magnoliopsida</taxon>
        <taxon>eudicotyledons</taxon>
        <taxon>Gunneridae</taxon>
        <taxon>Pentapetalae</taxon>
        <taxon>rosids</taxon>
        <taxon>malvids</taxon>
        <taxon>Brassicales</taxon>
        <taxon>Brassicaceae</taxon>
        <taxon>Coluteocarpeae</taxon>
        <taxon>Noccaea</taxon>
    </lineage>
</organism>
<feature type="compositionally biased region" description="Basic residues" evidence="1">
    <location>
        <begin position="1"/>
        <end position="22"/>
    </location>
</feature>
<protein>
    <submittedName>
        <fullName evidence="2">Uncharacterized protein</fullName>
    </submittedName>
</protein>
<feature type="compositionally biased region" description="Polar residues" evidence="1">
    <location>
        <begin position="295"/>
        <end position="307"/>
    </location>
</feature>
<evidence type="ECO:0000313" key="2">
    <source>
        <dbReference type="EMBL" id="JAU83879.1"/>
    </source>
</evidence>
<evidence type="ECO:0000256" key="1">
    <source>
        <dbReference type="SAM" id="MobiDB-lite"/>
    </source>
</evidence>
<name>A0A1J3IU28_NOCCA</name>
<dbReference type="PANTHER" id="PTHR34567">
    <property type="entry name" value="FK506-BINDING-LIKE PROTEIN"/>
    <property type="match status" value="1"/>
</dbReference>
<feature type="region of interest" description="Disordered" evidence="1">
    <location>
        <begin position="1"/>
        <end position="37"/>
    </location>
</feature>
<dbReference type="AlphaFoldDB" id="A0A1J3IU28"/>
<dbReference type="PANTHER" id="PTHR34567:SF3">
    <property type="entry name" value="FK506-BINDING-LIKE PROTEIN"/>
    <property type="match status" value="1"/>
</dbReference>
<dbReference type="EMBL" id="GEVM01022059">
    <property type="protein sequence ID" value="JAU83879.1"/>
    <property type="molecule type" value="Transcribed_RNA"/>
</dbReference>
<reference evidence="2" key="1">
    <citation type="submission" date="2016-07" db="EMBL/GenBank/DDBJ databases">
        <title>De novo transcriptome assembly of four accessions of the metal hyperaccumulator plant Noccaea caerulescens.</title>
        <authorList>
            <person name="Blande D."/>
            <person name="Halimaa P."/>
            <person name="Tervahauta A.I."/>
            <person name="Aarts M.G."/>
            <person name="Karenlampi S.O."/>
        </authorList>
    </citation>
    <scope>NUCLEOTIDE SEQUENCE</scope>
</reference>
<feature type="region of interest" description="Disordered" evidence="1">
    <location>
        <begin position="288"/>
        <end position="307"/>
    </location>
</feature>
<accession>A0A1J3IU28</accession>
<proteinExistence type="predicted"/>